<feature type="domain" description="Transcription regulator PadR N-terminal" evidence="1">
    <location>
        <begin position="10"/>
        <end position="82"/>
    </location>
</feature>
<reference evidence="3" key="1">
    <citation type="journal article" date="2019" name="Int. J. Syst. Evol. Microbiol.">
        <title>The Global Catalogue of Microorganisms (GCM) 10K type strain sequencing project: providing services to taxonomists for standard genome sequencing and annotation.</title>
        <authorList>
            <consortium name="The Broad Institute Genomics Platform"/>
            <consortium name="The Broad Institute Genome Sequencing Center for Infectious Disease"/>
            <person name="Wu L."/>
            <person name="Ma J."/>
        </authorList>
    </citation>
    <scope>NUCLEOTIDE SEQUENCE [LARGE SCALE GENOMIC DNA]</scope>
    <source>
        <strain evidence="3">JCM 16929</strain>
    </source>
</reference>
<dbReference type="Gene3D" id="1.10.10.10">
    <property type="entry name" value="Winged helix-like DNA-binding domain superfamily/Winged helix DNA-binding domain"/>
    <property type="match status" value="1"/>
</dbReference>
<evidence type="ECO:0000259" key="1">
    <source>
        <dbReference type="Pfam" id="PF03551"/>
    </source>
</evidence>
<comment type="caution">
    <text evidence="2">The sequence shown here is derived from an EMBL/GenBank/DDBJ whole genome shotgun (WGS) entry which is preliminary data.</text>
</comment>
<dbReference type="InterPro" id="IPR005149">
    <property type="entry name" value="Tscrpt_reg_PadR_N"/>
</dbReference>
<organism evidence="2 3">
    <name type="scientific">Microlunatus ginsengisoli</name>
    <dbReference type="NCBI Taxonomy" id="363863"/>
    <lineage>
        <taxon>Bacteria</taxon>
        <taxon>Bacillati</taxon>
        <taxon>Actinomycetota</taxon>
        <taxon>Actinomycetes</taxon>
        <taxon>Propionibacteriales</taxon>
        <taxon>Propionibacteriaceae</taxon>
        <taxon>Microlunatus</taxon>
    </lineage>
</organism>
<dbReference type="NCBIfam" id="TIGR03433">
    <property type="entry name" value="padR_acidobact"/>
    <property type="match status" value="1"/>
</dbReference>
<name>A0ABP7AT96_9ACTN</name>
<protein>
    <submittedName>
        <fullName evidence="2">Helix-turn-helix transcriptional regulator</fullName>
    </submittedName>
</protein>
<dbReference type="InterPro" id="IPR036390">
    <property type="entry name" value="WH_DNA-bd_sf"/>
</dbReference>
<proteinExistence type="predicted"/>
<dbReference type="InterPro" id="IPR036388">
    <property type="entry name" value="WH-like_DNA-bd_sf"/>
</dbReference>
<dbReference type="PANTHER" id="PTHR33169:SF14">
    <property type="entry name" value="TRANSCRIPTIONAL REGULATOR RV3488"/>
    <property type="match status" value="1"/>
</dbReference>
<sequence length="108" mass="12056">MLKGHLDMLILSVLARRPRHGYAIIEDLRATSRDALDLPEGTLYPALHRLERAGLVAGTWSEASGRRRKSYALTPLGMTTLTEERRTWTRFSAAVGAVLEEVPWPSIS</sequence>
<dbReference type="EMBL" id="BAABAB010000050">
    <property type="protein sequence ID" value="GAA3640130.1"/>
    <property type="molecule type" value="Genomic_DNA"/>
</dbReference>
<dbReference type="PANTHER" id="PTHR33169">
    <property type="entry name" value="PADR-FAMILY TRANSCRIPTIONAL REGULATOR"/>
    <property type="match status" value="1"/>
</dbReference>
<keyword evidence="3" id="KW-1185">Reference proteome</keyword>
<dbReference type="InterPro" id="IPR017799">
    <property type="entry name" value="Tscrpt_reg_PadR_acidobac-type"/>
</dbReference>
<dbReference type="SUPFAM" id="SSF46785">
    <property type="entry name" value="Winged helix' DNA-binding domain"/>
    <property type="match status" value="1"/>
</dbReference>
<accession>A0ABP7AT96</accession>
<dbReference type="InterPro" id="IPR052509">
    <property type="entry name" value="Metal_resp_DNA-bind_regulator"/>
</dbReference>
<evidence type="ECO:0000313" key="2">
    <source>
        <dbReference type="EMBL" id="GAA3640130.1"/>
    </source>
</evidence>
<dbReference type="Proteomes" id="UP001501490">
    <property type="component" value="Unassembled WGS sequence"/>
</dbReference>
<evidence type="ECO:0000313" key="3">
    <source>
        <dbReference type="Proteomes" id="UP001501490"/>
    </source>
</evidence>
<gene>
    <name evidence="2" type="ORF">GCM10022236_48410</name>
</gene>
<dbReference type="Pfam" id="PF03551">
    <property type="entry name" value="PadR"/>
    <property type="match status" value="1"/>
</dbReference>